<dbReference type="Pfam" id="PF04712">
    <property type="entry name" value="Radial_spoke"/>
    <property type="match status" value="2"/>
</dbReference>
<feature type="region of interest" description="Disordered" evidence="6">
    <location>
        <begin position="414"/>
        <end position="470"/>
    </location>
</feature>
<dbReference type="Proteomes" id="UP000683925">
    <property type="component" value="Unassembled WGS sequence"/>
</dbReference>
<keyword evidence="8" id="KW-1185">Reference proteome</keyword>
<keyword evidence="2" id="KW-0963">Cytoplasm</keyword>
<dbReference type="PANTHER" id="PTHR13159">
    <property type="entry name" value="RADIAL SPOKEHEAD-RELATED"/>
    <property type="match status" value="1"/>
</dbReference>
<evidence type="ECO:0000256" key="3">
    <source>
        <dbReference type="ARBA" id="ARBA00023069"/>
    </source>
</evidence>
<dbReference type="EMBL" id="CAJJDP010000036">
    <property type="protein sequence ID" value="CAD8158858.1"/>
    <property type="molecule type" value="Genomic_DNA"/>
</dbReference>
<name>A0A8S1U2T6_PAROT</name>
<sequence length="470" mass="55532">MDVQLQKILDSNYKGKTLYNHFCEIYYQIQENKYYKAQSWSDFEDLSNFIKENRFYHIQQSQILNIQPLKTAEQIKYSHDKSIQINAKVINVALKNFLKLNALLNNVGDGFTDEDVYFIQQSLKSIAIRDINIFNIRFWGNLFHKRETIISQMFYCPKHIRNLNLLIAMKNLMNMFIKLLRTIIIIIKSNSTAGFGITALSNTQINGSEQVYDLCVQWKFKQRNYSISSIRWKGKAFAKSLNLENNSCESNSTQFYRYDEDTKQVTFEDEFKMPESAELSTMDGWAHLPPNILKQGRITFYEDPSLKEEELNQMNEADPELERLKSIKDDKLIRMTKQYLLNKMKGTGALRFLEKHNNILIRKKYLQVIKQSYQEIIYGLCNYCQQCIYQHEILSQSNDFISIYFGYGNKNQQNSFNPLAPNDVQEEPEDVDEIPEPNPREQPDDLEPDSDVERRREQERREAESQQQQE</sequence>
<dbReference type="OrthoDB" id="272202at2759"/>
<proteinExistence type="predicted"/>
<evidence type="ECO:0000313" key="8">
    <source>
        <dbReference type="Proteomes" id="UP000683925"/>
    </source>
</evidence>
<keyword evidence="3" id="KW-0969">Cilium</keyword>
<accession>A0A8S1U2T6</accession>
<evidence type="ECO:0000313" key="7">
    <source>
        <dbReference type="EMBL" id="CAD8158858.1"/>
    </source>
</evidence>
<dbReference type="InterPro" id="IPR006802">
    <property type="entry name" value="Radial_spoke"/>
</dbReference>
<organism evidence="7 8">
    <name type="scientific">Paramecium octaurelia</name>
    <dbReference type="NCBI Taxonomy" id="43137"/>
    <lineage>
        <taxon>Eukaryota</taxon>
        <taxon>Sar</taxon>
        <taxon>Alveolata</taxon>
        <taxon>Ciliophora</taxon>
        <taxon>Intramacronucleata</taxon>
        <taxon>Oligohymenophorea</taxon>
        <taxon>Peniculida</taxon>
        <taxon>Parameciidae</taxon>
        <taxon>Paramecium</taxon>
    </lineage>
</organism>
<dbReference type="GO" id="GO:0035082">
    <property type="term" value="P:axoneme assembly"/>
    <property type="evidence" value="ECO:0007669"/>
    <property type="project" value="TreeGrafter"/>
</dbReference>
<dbReference type="GO" id="GO:0060294">
    <property type="term" value="P:cilium movement involved in cell motility"/>
    <property type="evidence" value="ECO:0007669"/>
    <property type="project" value="InterPro"/>
</dbReference>
<evidence type="ECO:0000256" key="2">
    <source>
        <dbReference type="ARBA" id="ARBA00022490"/>
    </source>
</evidence>
<dbReference type="GO" id="GO:0001534">
    <property type="term" value="C:radial spoke"/>
    <property type="evidence" value="ECO:0007669"/>
    <property type="project" value="InterPro"/>
</dbReference>
<dbReference type="PANTHER" id="PTHR13159:SF0">
    <property type="entry name" value="RADIAL SPOKE HEAD 6 HOMOLOG A"/>
    <property type="match status" value="1"/>
</dbReference>
<protein>
    <submittedName>
        <fullName evidence="7">Uncharacterized protein</fullName>
    </submittedName>
</protein>
<keyword evidence="4" id="KW-0206">Cytoskeleton</keyword>
<feature type="compositionally biased region" description="Acidic residues" evidence="6">
    <location>
        <begin position="424"/>
        <end position="435"/>
    </location>
</feature>
<gene>
    <name evidence="7" type="ORF">POCTA_138.1.T0360067</name>
</gene>
<reference evidence="7" key="1">
    <citation type="submission" date="2021-01" db="EMBL/GenBank/DDBJ databases">
        <authorList>
            <consortium name="Genoscope - CEA"/>
            <person name="William W."/>
        </authorList>
    </citation>
    <scope>NUCLEOTIDE SEQUENCE</scope>
</reference>
<evidence type="ECO:0000256" key="6">
    <source>
        <dbReference type="SAM" id="MobiDB-lite"/>
    </source>
</evidence>
<comment type="caution">
    <text evidence="7">The sequence shown here is derived from an EMBL/GenBank/DDBJ whole genome shotgun (WGS) entry which is preliminary data.</text>
</comment>
<dbReference type="OMA" id="LSTMDGW"/>
<feature type="compositionally biased region" description="Basic and acidic residues" evidence="6">
    <location>
        <begin position="451"/>
        <end position="464"/>
    </location>
</feature>
<keyword evidence="5" id="KW-0966">Cell projection</keyword>
<evidence type="ECO:0000256" key="5">
    <source>
        <dbReference type="ARBA" id="ARBA00023273"/>
    </source>
</evidence>
<evidence type="ECO:0000256" key="4">
    <source>
        <dbReference type="ARBA" id="ARBA00023212"/>
    </source>
</evidence>
<evidence type="ECO:0000256" key="1">
    <source>
        <dbReference type="ARBA" id="ARBA00004430"/>
    </source>
</evidence>
<comment type="subcellular location">
    <subcellularLocation>
        <location evidence="1">Cytoplasm</location>
        <location evidence="1">Cytoskeleton</location>
        <location evidence="1">Cilium axoneme</location>
    </subcellularLocation>
</comment>
<dbReference type="AlphaFoldDB" id="A0A8S1U2T6"/>